<evidence type="ECO:0000256" key="1">
    <source>
        <dbReference type="SAM" id="Phobius"/>
    </source>
</evidence>
<dbReference type="Proteomes" id="UP000537131">
    <property type="component" value="Unassembled WGS sequence"/>
</dbReference>
<accession>A0A7Y0EH24</accession>
<reference evidence="2 3" key="2">
    <citation type="submission" date="2020-06" db="EMBL/GenBank/DDBJ databases">
        <title>Complete Genome Sequence of Clostridium muelleri sp. nov. P21T, an Acid-Alcohol Producing Acetogen Isolated from Old Hay.</title>
        <authorList>
            <person name="Duncan K.E."/>
            <person name="Tanner R.S."/>
        </authorList>
    </citation>
    <scope>NUCLEOTIDE SEQUENCE [LARGE SCALE GENOMIC DNA]</scope>
    <source>
        <strain evidence="2 3">P21</strain>
    </source>
</reference>
<feature type="transmembrane region" description="Helical" evidence="1">
    <location>
        <begin position="6"/>
        <end position="22"/>
    </location>
</feature>
<feature type="transmembrane region" description="Helical" evidence="1">
    <location>
        <begin position="29"/>
        <end position="49"/>
    </location>
</feature>
<protein>
    <submittedName>
        <fullName evidence="2">Uncharacterized protein</fullName>
    </submittedName>
</protein>
<evidence type="ECO:0000313" key="2">
    <source>
        <dbReference type="EMBL" id="NMM63246.1"/>
    </source>
</evidence>
<proteinExistence type="predicted"/>
<organism evidence="2 3">
    <name type="scientific">Clostridium muellerianum</name>
    <dbReference type="NCBI Taxonomy" id="2716538"/>
    <lineage>
        <taxon>Bacteria</taxon>
        <taxon>Bacillati</taxon>
        <taxon>Bacillota</taxon>
        <taxon>Clostridia</taxon>
        <taxon>Eubacteriales</taxon>
        <taxon>Clostridiaceae</taxon>
        <taxon>Clostridium</taxon>
    </lineage>
</organism>
<dbReference type="RefSeq" id="WP_169297852.1">
    <property type="nucleotide sequence ID" value="NZ_JABBNI010000020.1"/>
</dbReference>
<gene>
    <name evidence="2" type="ORF">HBE96_11265</name>
</gene>
<reference evidence="2 3" key="1">
    <citation type="submission" date="2020-04" db="EMBL/GenBank/DDBJ databases">
        <authorList>
            <person name="Doyle D.A."/>
        </authorList>
    </citation>
    <scope>NUCLEOTIDE SEQUENCE [LARGE SCALE GENOMIC DNA]</scope>
    <source>
        <strain evidence="2 3">P21</strain>
    </source>
</reference>
<keyword evidence="1" id="KW-0812">Transmembrane</keyword>
<feature type="transmembrane region" description="Helical" evidence="1">
    <location>
        <begin position="87"/>
        <end position="113"/>
    </location>
</feature>
<evidence type="ECO:0000313" key="3">
    <source>
        <dbReference type="Proteomes" id="UP000537131"/>
    </source>
</evidence>
<feature type="transmembrane region" description="Helical" evidence="1">
    <location>
        <begin position="119"/>
        <end position="137"/>
    </location>
</feature>
<comment type="caution">
    <text evidence="2">The sequence shown here is derived from an EMBL/GenBank/DDBJ whole genome shotgun (WGS) entry which is preliminary data.</text>
</comment>
<dbReference type="EMBL" id="JABBNI010000020">
    <property type="protein sequence ID" value="NMM63246.1"/>
    <property type="molecule type" value="Genomic_DNA"/>
</dbReference>
<keyword evidence="3" id="KW-1185">Reference proteome</keyword>
<feature type="transmembrane region" description="Helical" evidence="1">
    <location>
        <begin position="55"/>
        <end position="75"/>
    </location>
</feature>
<keyword evidence="1" id="KW-0472">Membrane</keyword>
<dbReference type="AlphaFoldDB" id="A0A7Y0EH24"/>
<name>A0A7Y0EH24_9CLOT</name>
<keyword evidence="1" id="KW-1133">Transmembrane helix</keyword>
<sequence>MILNIIFGFIIPWVIALIIIRERNIIYSLAPFASVISFIVNNLGFYYFWNLYPFKLVNLSGVPFNIGLFCIYPCISIELMRKYDVSAYIGLPITSLILTLLEGCGVLIGRVVYYNHWNIAATYISYFTSLLISYTFYKVLKRQNLI</sequence>